<evidence type="ECO:0000313" key="2">
    <source>
        <dbReference type="Proteomes" id="UP001062846"/>
    </source>
</evidence>
<sequence length="698" mass="80946">MLTLVFSTLIVAKRRSLFQLFPESLARNWNLWELRALVLFSFSIQVALVFLGSRRKYEYRIQLRGILWLAYQAAEWATNFSLNVLSHGQEDCKTKSLDRNYETMAMWAPLFLLHLCSPDTITAYSLEDNELWMRKFFSLSGSFGVAIYILYMSWTGSPLNYLSIPLLVAGMIKFGERIWVQYMASSNQFRDSMLPRPDPGPNYAKFMDAYSAKEAEGFKINKGPLIEIPQEEDPVDSLAKTDIPDDDILHHAYSFFMTFKRLFADLILSFQDYKESRSFFHKHSWEVAFKVVEVELGFVYDVLYTKAIVTYSRMSSFLRLLSLFLSTSVLSALFIIYWHDFSDINMIITCSLLAAFSILELYEVILLLSSDWTRLWWGTHKNLIMMNLIDGIISFLRGWHLVPAKLKWSDHMAQYNLLSFCLKEKSATQCRVRKFFREKLEKYLYTSKAVSSELKELIFTLLTEKSTSANNIKECQKLCAFRGDLVLENMGCLEQLGWSIVVEFDQSILLWHIATDLCYHQDYYQNLNTDSSVLKNCKISKMLSDYMLHLLVMCPFMLPNGIGRIRFQDTCAEAIEFLQEWKSIANVGETCKELLLVNTKVLPSEVKGDRSKSVLFDACRLAKDLRIMENEQKWKVVSHVWVEMLSYAASQCQWQYHARQLTNGGELLTHVSLLMAHLGLSEQFQISQGHGRVKLLVR</sequence>
<keyword evidence="2" id="KW-1185">Reference proteome</keyword>
<accession>A0ACC0PNH0</accession>
<name>A0ACC0PNH0_RHOML</name>
<gene>
    <name evidence="1" type="ORF">RHMOL_Rhmol02G0089900</name>
</gene>
<proteinExistence type="predicted"/>
<evidence type="ECO:0000313" key="1">
    <source>
        <dbReference type="EMBL" id="KAI8567030.1"/>
    </source>
</evidence>
<dbReference type="Proteomes" id="UP001062846">
    <property type="component" value="Chromosome 2"/>
</dbReference>
<reference evidence="1" key="1">
    <citation type="submission" date="2022-02" db="EMBL/GenBank/DDBJ databases">
        <title>Plant Genome Project.</title>
        <authorList>
            <person name="Zhang R.-G."/>
        </authorList>
    </citation>
    <scope>NUCLEOTIDE SEQUENCE</scope>
    <source>
        <strain evidence="1">AT1</strain>
    </source>
</reference>
<organism evidence="1 2">
    <name type="scientific">Rhododendron molle</name>
    <name type="common">Chinese azalea</name>
    <name type="synonym">Azalea mollis</name>
    <dbReference type="NCBI Taxonomy" id="49168"/>
    <lineage>
        <taxon>Eukaryota</taxon>
        <taxon>Viridiplantae</taxon>
        <taxon>Streptophyta</taxon>
        <taxon>Embryophyta</taxon>
        <taxon>Tracheophyta</taxon>
        <taxon>Spermatophyta</taxon>
        <taxon>Magnoliopsida</taxon>
        <taxon>eudicotyledons</taxon>
        <taxon>Gunneridae</taxon>
        <taxon>Pentapetalae</taxon>
        <taxon>asterids</taxon>
        <taxon>Ericales</taxon>
        <taxon>Ericaceae</taxon>
        <taxon>Ericoideae</taxon>
        <taxon>Rhodoreae</taxon>
        <taxon>Rhododendron</taxon>
    </lineage>
</organism>
<comment type="caution">
    <text evidence="1">The sequence shown here is derived from an EMBL/GenBank/DDBJ whole genome shotgun (WGS) entry which is preliminary data.</text>
</comment>
<dbReference type="EMBL" id="CM046389">
    <property type="protein sequence ID" value="KAI8567030.1"/>
    <property type="molecule type" value="Genomic_DNA"/>
</dbReference>
<protein>
    <submittedName>
        <fullName evidence="1">Uncharacterized protein</fullName>
    </submittedName>
</protein>